<feature type="region of interest" description="Disordered" evidence="1">
    <location>
        <begin position="103"/>
        <end position="130"/>
    </location>
</feature>
<accession>A0A835AU79</accession>
<reference evidence="3" key="1">
    <citation type="submission" date="2020-07" db="EMBL/GenBank/DDBJ databases">
        <title>Genome sequence and genetic diversity analysis of an under-domesticated orphan crop, white fonio (Digitaria exilis).</title>
        <authorList>
            <person name="Bennetzen J.L."/>
            <person name="Chen S."/>
            <person name="Ma X."/>
            <person name="Wang X."/>
            <person name="Yssel A.E.J."/>
            <person name="Chaluvadi S.R."/>
            <person name="Johnson M."/>
            <person name="Gangashetty P."/>
            <person name="Hamidou F."/>
            <person name="Sanogo M.D."/>
            <person name="Zwaenepoel A."/>
            <person name="Wallace J."/>
            <person name="Van De Peer Y."/>
            <person name="Van Deynze A."/>
        </authorList>
    </citation>
    <scope>NUCLEOTIDE SEQUENCE</scope>
    <source>
        <tissue evidence="3">Leaves</tissue>
    </source>
</reference>
<protein>
    <recommendedName>
        <fullName evidence="2">F-box domain-containing protein</fullName>
    </recommendedName>
</protein>
<dbReference type="SMART" id="SM00256">
    <property type="entry name" value="FBOX"/>
    <property type="match status" value="1"/>
</dbReference>
<gene>
    <name evidence="3" type="ORF">HU200_049050</name>
</gene>
<dbReference type="Gene3D" id="1.20.1280.50">
    <property type="match status" value="1"/>
</dbReference>
<comment type="caution">
    <text evidence="3">The sequence shown here is derived from an EMBL/GenBank/DDBJ whole genome shotgun (WGS) entry which is preliminary data.</text>
</comment>
<dbReference type="PROSITE" id="PS50181">
    <property type="entry name" value="FBOX"/>
    <property type="match status" value="1"/>
</dbReference>
<name>A0A835AU79_9POAL</name>
<dbReference type="EMBL" id="JACEFO010002210">
    <property type="protein sequence ID" value="KAF8672982.1"/>
    <property type="molecule type" value="Genomic_DNA"/>
</dbReference>
<evidence type="ECO:0000313" key="4">
    <source>
        <dbReference type="Proteomes" id="UP000636709"/>
    </source>
</evidence>
<dbReference type="CDD" id="cd22160">
    <property type="entry name" value="F-box_AtFBL13-like"/>
    <property type="match status" value="1"/>
</dbReference>
<organism evidence="3 4">
    <name type="scientific">Digitaria exilis</name>
    <dbReference type="NCBI Taxonomy" id="1010633"/>
    <lineage>
        <taxon>Eukaryota</taxon>
        <taxon>Viridiplantae</taxon>
        <taxon>Streptophyta</taxon>
        <taxon>Embryophyta</taxon>
        <taxon>Tracheophyta</taxon>
        <taxon>Spermatophyta</taxon>
        <taxon>Magnoliopsida</taxon>
        <taxon>Liliopsida</taxon>
        <taxon>Poales</taxon>
        <taxon>Poaceae</taxon>
        <taxon>PACMAD clade</taxon>
        <taxon>Panicoideae</taxon>
        <taxon>Panicodae</taxon>
        <taxon>Paniceae</taxon>
        <taxon>Anthephorinae</taxon>
        <taxon>Digitaria</taxon>
    </lineage>
</organism>
<sequence>MGCTVHTTTHALSHTERAHAQRATLYGPSLHLNHQQTSSTIFAPPRNMAAAGRRCLSDLPDELLQRILFLVPGKDAASTSVLSRRWRSLWLASGAVHLDSRRFVNKQQPERNRKKRARRDDDPPRNNTNNMLLHRVDEALFAATAPITRLTLVVADDGDDDLELHVEAADVEDSYRSRKGRRRLSFGAMSSSVLRVLRITGSASPSPVLPRGTFPRLGELHLNRCTVPLPDLQSTIGAAPKLSTLHMESCCLKQQEQEEGVPVWRLRRLVCPAVSDLVFADCKFQWDHEQIGLELDAPGYFRHQT</sequence>
<evidence type="ECO:0000256" key="1">
    <source>
        <dbReference type="SAM" id="MobiDB-lite"/>
    </source>
</evidence>
<keyword evidence="4" id="KW-1185">Reference proteome</keyword>
<dbReference type="OrthoDB" id="693880at2759"/>
<dbReference type="InterPro" id="IPR036047">
    <property type="entry name" value="F-box-like_dom_sf"/>
</dbReference>
<dbReference type="PANTHER" id="PTHR32141:SF26">
    <property type="entry name" value="OS08G0328600 PROTEIN"/>
    <property type="match status" value="1"/>
</dbReference>
<dbReference type="SUPFAM" id="SSF81383">
    <property type="entry name" value="F-box domain"/>
    <property type="match status" value="1"/>
</dbReference>
<evidence type="ECO:0000259" key="2">
    <source>
        <dbReference type="PROSITE" id="PS50181"/>
    </source>
</evidence>
<dbReference type="PANTHER" id="PTHR32141">
    <property type="match status" value="1"/>
</dbReference>
<dbReference type="Proteomes" id="UP000636709">
    <property type="component" value="Unassembled WGS sequence"/>
</dbReference>
<evidence type="ECO:0000313" key="3">
    <source>
        <dbReference type="EMBL" id="KAF8672982.1"/>
    </source>
</evidence>
<dbReference type="InterPro" id="IPR053781">
    <property type="entry name" value="F-box_AtFBL13-like"/>
</dbReference>
<dbReference type="InterPro" id="IPR001810">
    <property type="entry name" value="F-box_dom"/>
</dbReference>
<dbReference type="Pfam" id="PF00646">
    <property type="entry name" value="F-box"/>
    <property type="match status" value="1"/>
</dbReference>
<proteinExistence type="predicted"/>
<dbReference type="InterPro" id="IPR055302">
    <property type="entry name" value="F-box_dom-containing"/>
</dbReference>
<dbReference type="AlphaFoldDB" id="A0A835AU79"/>
<feature type="domain" description="F-box" evidence="2">
    <location>
        <begin position="53"/>
        <end position="89"/>
    </location>
</feature>